<feature type="region of interest" description="Disordered" evidence="1">
    <location>
        <begin position="263"/>
        <end position="287"/>
    </location>
</feature>
<evidence type="ECO:0000313" key="3">
    <source>
        <dbReference type="EMBL" id="KAL1801047.1"/>
    </source>
</evidence>
<keyword evidence="2" id="KW-0732">Signal</keyword>
<name>A0ABR3UXH9_9PLEO</name>
<feature type="compositionally biased region" description="Low complexity" evidence="1">
    <location>
        <begin position="265"/>
        <end position="285"/>
    </location>
</feature>
<dbReference type="Proteomes" id="UP001578633">
    <property type="component" value="Chromosome 1"/>
</dbReference>
<gene>
    <name evidence="3" type="ORF">ACET3X_001389</name>
</gene>
<evidence type="ECO:0000256" key="2">
    <source>
        <dbReference type="SAM" id="SignalP"/>
    </source>
</evidence>
<proteinExistence type="predicted"/>
<protein>
    <submittedName>
        <fullName evidence="3">Uncharacterized protein</fullName>
    </submittedName>
</protein>
<keyword evidence="4" id="KW-1185">Reference proteome</keyword>
<reference evidence="3 4" key="1">
    <citation type="submission" date="2024-09" db="EMBL/GenBank/DDBJ databases">
        <title>T2T genomes of carrot and Alternaria dauci and their utility for understanding host-pathogen interaction during carrot leaf blight disease.</title>
        <authorList>
            <person name="Liu W."/>
            <person name="Xu S."/>
            <person name="Ou C."/>
            <person name="Liu X."/>
            <person name="Zhuang F."/>
            <person name="Deng X.W."/>
        </authorList>
    </citation>
    <scope>NUCLEOTIDE SEQUENCE [LARGE SCALE GENOMIC DNA]</scope>
    <source>
        <strain evidence="3 4">A2016</strain>
    </source>
</reference>
<accession>A0ABR3UXH9</accession>
<organism evidence="3 4">
    <name type="scientific">Alternaria dauci</name>
    <dbReference type="NCBI Taxonomy" id="48095"/>
    <lineage>
        <taxon>Eukaryota</taxon>
        <taxon>Fungi</taxon>
        <taxon>Dikarya</taxon>
        <taxon>Ascomycota</taxon>
        <taxon>Pezizomycotina</taxon>
        <taxon>Dothideomycetes</taxon>
        <taxon>Pleosporomycetidae</taxon>
        <taxon>Pleosporales</taxon>
        <taxon>Pleosporineae</taxon>
        <taxon>Pleosporaceae</taxon>
        <taxon>Alternaria</taxon>
        <taxon>Alternaria sect. Porri</taxon>
    </lineage>
</organism>
<sequence length="310" mass="31960">MGYYFSKTALLAVVLTSTLTSALVVPRGHRHMLPPLYAYWGSNQHHYPSRSQGTGYPHPTITDSSSAIGLGTPRTSCATSSTANITLPGSNIVPIASQTGSGYYPTSDDNTIYGYPTNRSTSLMMLSSTMVHTAESSVPPLETPVTSGYPIVSVVSSASNTPVPYPSNYATVSVAPYPTASLTLRGAQLSYNTYPAGTTPTAYIPISTGCTESSAYGTGYMPHSNVATSRIASGIYISNTLGSIHTQHASSSAKWTPPPISAGLSSNSAAPSATSTSAKPSSTCSDVVATPAQPTGGYIITPNGVAHMSA</sequence>
<dbReference type="EMBL" id="JBHGVX010000001">
    <property type="protein sequence ID" value="KAL1801047.1"/>
    <property type="molecule type" value="Genomic_DNA"/>
</dbReference>
<dbReference type="GeneID" id="96081711"/>
<evidence type="ECO:0000313" key="4">
    <source>
        <dbReference type="Proteomes" id="UP001578633"/>
    </source>
</evidence>
<feature type="signal peptide" evidence="2">
    <location>
        <begin position="1"/>
        <end position="22"/>
    </location>
</feature>
<evidence type="ECO:0000256" key="1">
    <source>
        <dbReference type="SAM" id="MobiDB-lite"/>
    </source>
</evidence>
<dbReference type="RefSeq" id="XP_069311631.1">
    <property type="nucleotide sequence ID" value="XM_069446674.1"/>
</dbReference>
<comment type="caution">
    <text evidence="3">The sequence shown here is derived from an EMBL/GenBank/DDBJ whole genome shotgun (WGS) entry which is preliminary data.</text>
</comment>
<feature type="chain" id="PRO_5046695837" evidence="2">
    <location>
        <begin position="23"/>
        <end position="310"/>
    </location>
</feature>